<keyword evidence="1" id="KW-0812">Transmembrane</keyword>
<feature type="transmembrane region" description="Helical" evidence="1">
    <location>
        <begin position="93"/>
        <end position="117"/>
    </location>
</feature>
<keyword evidence="3" id="KW-1185">Reference proteome</keyword>
<dbReference type="PANTHER" id="PTHR36840:SF1">
    <property type="entry name" value="BLL5714 PROTEIN"/>
    <property type="match status" value="1"/>
</dbReference>
<feature type="transmembrane region" description="Helical" evidence="1">
    <location>
        <begin position="363"/>
        <end position="381"/>
    </location>
</feature>
<feature type="transmembrane region" description="Helical" evidence="1">
    <location>
        <begin position="60"/>
        <end position="81"/>
    </location>
</feature>
<proteinExistence type="predicted"/>
<feature type="transmembrane region" description="Helical" evidence="1">
    <location>
        <begin position="325"/>
        <end position="351"/>
    </location>
</feature>
<accession>A0A841APR5</accession>
<organism evidence="2 3">
    <name type="scientific">Conyzicola lurida</name>
    <dbReference type="NCBI Taxonomy" id="1172621"/>
    <lineage>
        <taxon>Bacteria</taxon>
        <taxon>Bacillati</taxon>
        <taxon>Actinomycetota</taxon>
        <taxon>Actinomycetes</taxon>
        <taxon>Micrococcales</taxon>
        <taxon>Microbacteriaceae</taxon>
        <taxon>Conyzicola</taxon>
    </lineage>
</organism>
<dbReference type="EMBL" id="JACHMJ010000001">
    <property type="protein sequence ID" value="MBB5843555.1"/>
    <property type="molecule type" value="Genomic_DNA"/>
</dbReference>
<evidence type="ECO:0000313" key="3">
    <source>
        <dbReference type="Proteomes" id="UP000536685"/>
    </source>
</evidence>
<feature type="transmembrane region" description="Helical" evidence="1">
    <location>
        <begin position="253"/>
        <end position="277"/>
    </location>
</feature>
<dbReference type="Proteomes" id="UP000536685">
    <property type="component" value="Unassembled WGS sequence"/>
</dbReference>
<dbReference type="RefSeq" id="WP_221420474.1">
    <property type="nucleotide sequence ID" value="NZ_JACHMJ010000001.1"/>
</dbReference>
<gene>
    <name evidence="2" type="ORF">HD599_001878</name>
</gene>
<name>A0A841APR5_9MICO</name>
<feature type="transmembrane region" description="Helical" evidence="1">
    <location>
        <begin position="387"/>
        <end position="406"/>
    </location>
</feature>
<feature type="transmembrane region" description="Helical" evidence="1">
    <location>
        <begin position="298"/>
        <end position="319"/>
    </location>
</feature>
<dbReference type="InterPro" id="IPR010640">
    <property type="entry name" value="Low_temperature_requirement_A"/>
</dbReference>
<feature type="transmembrane region" description="Helical" evidence="1">
    <location>
        <begin position="129"/>
        <end position="148"/>
    </location>
</feature>
<feature type="transmembrane region" description="Helical" evidence="1">
    <location>
        <begin position="186"/>
        <end position="206"/>
    </location>
</feature>
<evidence type="ECO:0000313" key="2">
    <source>
        <dbReference type="EMBL" id="MBB5843555.1"/>
    </source>
</evidence>
<reference evidence="2 3" key="1">
    <citation type="submission" date="2020-08" db="EMBL/GenBank/DDBJ databases">
        <title>Sequencing the genomes of 1000 actinobacteria strains.</title>
        <authorList>
            <person name="Klenk H.-P."/>
        </authorList>
    </citation>
    <scope>NUCLEOTIDE SEQUENCE [LARGE SCALE GENOMIC DNA]</scope>
    <source>
        <strain evidence="2 3">DSM 105784</strain>
    </source>
</reference>
<dbReference type="PANTHER" id="PTHR36840">
    <property type="entry name" value="BLL5714 PROTEIN"/>
    <property type="match status" value="1"/>
</dbReference>
<evidence type="ECO:0000256" key="1">
    <source>
        <dbReference type="SAM" id="Phobius"/>
    </source>
</evidence>
<protein>
    <submittedName>
        <fullName evidence="2">Low temperature requirement protein LtrA</fullName>
    </submittedName>
</protein>
<dbReference type="Pfam" id="PF06772">
    <property type="entry name" value="LtrA"/>
    <property type="match status" value="1"/>
</dbReference>
<feature type="transmembrane region" description="Helical" evidence="1">
    <location>
        <begin position="226"/>
        <end position="247"/>
    </location>
</feature>
<dbReference type="AlphaFoldDB" id="A0A841APR5"/>
<keyword evidence="1" id="KW-0472">Membrane</keyword>
<comment type="caution">
    <text evidence="2">The sequence shown here is derived from an EMBL/GenBank/DDBJ whole genome shotgun (WGS) entry which is preliminary data.</text>
</comment>
<sequence length="418" mass="44521">MTTDLPPVSLRPRLSRMVGRDPAQRGRLATPLELLFDLTFVVAFGVTADQTAHVLAEGHVGAALGGFGFAMLCVVWAWVNFTWFASAFDTDDWFYRLTTMVQMMGVVVLALGIPQMFASIDHGTLFDNSVMVAGYVVMRLAMIAQWLRAAAQDPAHRASALLYAGIVGVSQLGWVTLLLVRGASAAVFVPILLLTAAADIGGPVLAERLRGGTPWHAHHLAERYSLLTIVALGEGVFGTVASVAALVETAGWSIEAALLVFAGTGLTFTLWWIYFLLPSGAVLTRHRERGQLWSYQHVLIFPAITGMGAGLHLAAYVVAHESHLGVTAAVASVAIPVLAYLLVVFGMYAFLMRVADWTHGAMVLAAAGLLALGVALAASGVPVGICLVVVLAAPVVTVVSYLVFGWRHEEEALRRALA</sequence>
<keyword evidence="1" id="KW-1133">Transmembrane helix</keyword>
<feature type="transmembrane region" description="Helical" evidence="1">
    <location>
        <begin position="28"/>
        <end position="48"/>
    </location>
</feature>
<feature type="transmembrane region" description="Helical" evidence="1">
    <location>
        <begin position="160"/>
        <end position="180"/>
    </location>
</feature>